<gene>
    <name evidence="1" type="ordered locus">MHC_02470</name>
</gene>
<evidence type="ECO:0000313" key="2">
    <source>
        <dbReference type="Proteomes" id="UP000009135"/>
    </source>
</evidence>
<dbReference type="Proteomes" id="UP000009135">
    <property type="component" value="Chromosome"/>
</dbReference>
<keyword evidence="2" id="KW-1185">Reference proteome</keyword>
<dbReference type="EMBL" id="CP003199">
    <property type="protein sequence ID" value="AEW45358.2"/>
    <property type="molecule type" value="Genomic_DNA"/>
</dbReference>
<dbReference type="KEGG" id="mhe:MHC_02470"/>
<accession>H6N6T6</accession>
<organism evidence="1 2">
    <name type="scientific">Mycoplasma haemocanis (strain Illinois)</name>
    <dbReference type="NCBI Taxonomy" id="1111676"/>
    <lineage>
        <taxon>Bacteria</taxon>
        <taxon>Bacillati</taxon>
        <taxon>Mycoplasmatota</taxon>
        <taxon>Mollicutes</taxon>
        <taxon>Mycoplasmataceae</taxon>
        <taxon>Mycoplasma</taxon>
    </lineage>
</organism>
<name>H6N6T6_MYCHN</name>
<dbReference type="AlphaFoldDB" id="H6N6T6"/>
<protein>
    <submittedName>
        <fullName evidence="1">Uncharacterized protein</fullName>
    </submittedName>
</protein>
<sequence length="135" mass="14506">MNMFASGLSKGILGTSVAVGTGVGLGSAALTSKGDSPFSKTSSSSKIPATPKSCKIYQIQSSATGEVKSITEEAIKTELGQEGIEHYKKIKEACDTAKGGNIFLSKKGDKRYWQYYPEDQDKQTVKQYLEKNPNS</sequence>
<reference evidence="1 2" key="1">
    <citation type="journal article" date="2012" name="J. Bacteriol.">
        <title>Complete genome sequence of Mycoplasma haemocanis strain Illinois.</title>
        <authorList>
            <person name="do Nascimento N.C."/>
            <person name="Guimaraes A.M."/>
            <person name="Santos A.P."/>
            <person name="Sanmiguel P.J."/>
            <person name="Messick J.B."/>
        </authorList>
    </citation>
    <scope>NUCLEOTIDE SEQUENCE [LARGE SCALE GENOMIC DNA]</scope>
    <source>
        <strain evidence="1 2">Illinois</strain>
    </source>
</reference>
<dbReference type="STRING" id="1111676.MHC_02470"/>
<dbReference type="HOGENOM" id="CLU_154533_0_0_14"/>
<proteinExistence type="predicted"/>
<evidence type="ECO:0000313" key="1">
    <source>
        <dbReference type="EMBL" id="AEW45358.2"/>
    </source>
</evidence>